<protein>
    <recommendedName>
        <fullName evidence="4">Diacylglycerol kinase</fullName>
    </recommendedName>
</protein>
<evidence type="ECO:0000256" key="1">
    <source>
        <dbReference type="SAM" id="Phobius"/>
    </source>
</evidence>
<name>A0ABU8KLQ0_9HYPH</name>
<dbReference type="RefSeq" id="WP_337096238.1">
    <property type="nucleotide sequence ID" value="NZ_JAPYKO010000028.1"/>
</dbReference>
<keyword evidence="1" id="KW-0472">Membrane</keyword>
<feature type="transmembrane region" description="Helical" evidence="1">
    <location>
        <begin position="79"/>
        <end position="98"/>
    </location>
</feature>
<evidence type="ECO:0000313" key="3">
    <source>
        <dbReference type="Proteomes" id="UP001366503"/>
    </source>
</evidence>
<keyword evidence="3" id="KW-1185">Reference proteome</keyword>
<keyword evidence="1" id="KW-0812">Transmembrane</keyword>
<gene>
    <name evidence="2" type="ORF">O7A05_27620</name>
</gene>
<keyword evidence="1" id="KW-1133">Transmembrane helix</keyword>
<dbReference type="Proteomes" id="UP001366503">
    <property type="component" value="Unassembled WGS sequence"/>
</dbReference>
<evidence type="ECO:0000313" key="2">
    <source>
        <dbReference type="EMBL" id="MEI9405903.1"/>
    </source>
</evidence>
<organism evidence="2 3">
    <name type="scientific">Mesorhizobium argentiipisi</name>
    <dbReference type="NCBI Taxonomy" id="3015175"/>
    <lineage>
        <taxon>Bacteria</taxon>
        <taxon>Pseudomonadati</taxon>
        <taxon>Pseudomonadota</taxon>
        <taxon>Alphaproteobacteria</taxon>
        <taxon>Hyphomicrobiales</taxon>
        <taxon>Phyllobacteriaceae</taxon>
        <taxon>Mesorhizobium</taxon>
    </lineage>
</organism>
<sequence length="117" mass="13475">MTFYEEWRDRAKTFHESIFRAIEGILLLATLQYGYQKTGSLYIGALMAVGYAAMLTMLIEDMRYGMHAFFDRFFEGSRYRGAFLWGAGAIVIALFFILPTQVTHVIDQLVTNHLMSE</sequence>
<proteinExistence type="predicted"/>
<comment type="caution">
    <text evidence="2">The sequence shown here is derived from an EMBL/GenBank/DDBJ whole genome shotgun (WGS) entry which is preliminary data.</text>
</comment>
<dbReference type="EMBL" id="JAPYKO010000028">
    <property type="protein sequence ID" value="MEI9405903.1"/>
    <property type="molecule type" value="Genomic_DNA"/>
</dbReference>
<feature type="transmembrane region" description="Helical" evidence="1">
    <location>
        <begin position="41"/>
        <end position="59"/>
    </location>
</feature>
<evidence type="ECO:0008006" key="4">
    <source>
        <dbReference type="Google" id="ProtNLM"/>
    </source>
</evidence>
<reference evidence="2 3" key="1">
    <citation type="submission" date="2022-12" db="EMBL/GenBank/DDBJ databases">
        <authorList>
            <person name="Muema E."/>
        </authorList>
    </citation>
    <scope>NUCLEOTIDE SEQUENCE [LARGE SCALE GENOMIC DNA]</scope>
    <source>
        <strain evidence="3">1330</strain>
    </source>
</reference>
<accession>A0ABU8KLQ0</accession>